<comment type="caution">
    <text evidence="9">The sequence shown here is derived from an EMBL/GenBank/DDBJ whole genome shotgun (WGS) entry which is preliminary data.</text>
</comment>
<dbReference type="InterPro" id="IPR051393">
    <property type="entry name" value="ABC_transporter_permease"/>
</dbReference>
<dbReference type="EMBL" id="LAZR01014737">
    <property type="protein sequence ID" value="KKM16155.1"/>
    <property type="molecule type" value="Genomic_DNA"/>
</dbReference>
<feature type="transmembrane region" description="Helical" evidence="7">
    <location>
        <begin position="275"/>
        <end position="295"/>
    </location>
</feature>
<evidence type="ECO:0000313" key="9">
    <source>
        <dbReference type="EMBL" id="KKM16155.1"/>
    </source>
</evidence>
<feature type="domain" description="ABC transmembrane type-1" evidence="8">
    <location>
        <begin position="77"/>
        <end position="296"/>
    </location>
</feature>
<keyword evidence="3" id="KW-1003">Cell membrane</keyword>
<feature type="transmembrane region" description="Helical" evidence="7">
    <location>
        <begin position="220"/>
        <end position="241"/>
    </location>
</feature>
<gene>
    <name evidence="9" type="ORF">LCGC14_1688690</name>
</gene>
<dbReference type="PANTHER" id="PTHR30193:SF37">
    <property type="entry name" value="INNER MEMBRANE ABC TRANSPORTER PERMEASE PROTEIN YCJO"/>
    <property type="match status" value="1"/>
</dbReference>
<organism evidence="9">
    <name type="scientific">marine sediment metagenome</name>
    <dbReference type="NCBI Taxonomy" id="412755"/>
    <lineage>
        <taxon>unclassified sequences</taxon>
        <taxon>metagenomes</taxon>
        <taxon>ecological metagenomes</taxon>
    </lineage>
</organism>
<evidence type="ECO:0000256" key="6">
    <source>
        <dbReference type="ARBA" id="ARBA00023136"/>
    </source>
</evidence>
<feature type="transmembrane region" description="Helical" evidence="7">
    <location>
        <begin position="81"/>
        <end position="103"/>
    </location>
</feature>
<feature type="transmembrane region" description="Helical" evidence="7">
    <location>
        <begin position="18"/>
        <end position="40"/>
    </location>
</feature>
<dbReference type="PANTHER" id="PTHR30193">
    <property type="entry name" value="ABC TRANSPORTER PERMEASE PROTEIN"/>
    <property type="match status" value="1"/>
</dbReference>
<protein>
    <recommendedName>
        <fullName evidence="8">ABC transmembrane type-1 domain-containing protein</fullName>
    </recommendedName>
</protein>
<keyword evidence="2" id="KW-0813">Transport</keyword>
<keyword evidence="4 7" id="KW-0812">Transmembrane</keyword>
<evidence type="ECO:0000256" key="2">
    <source>
        <dbReference type="ARBA" id="ARBA00022448"/>
    </source>
</evidence>
<dbReference type="Pfam" id="PF00528">
    <property type="entry name" value="BPD_transp_1"/>
    <property type="match status" value="1"/>
</dbReference>
<dbReference type="InterPro" id="IPR000515">
    <property type="entry name" value="MetI-like"/>
</dbReference>
<accession>A0A0F9KLJ4</accession>
<dbReference type="SUPFAM" id="SSF161098">
    <property type="entry name" value="MetI-like"/>
    <property type="match status" value="1"/>
</dbReference>
<dbReference type="CDD" id="cd06261">
    <property type="entry name" value="TM_PBP2"/>
    <property type="match status" value="1"/>
</dbReference>
<evidence type="ECO:0000256" key="4">
    <source>
        <dbReference type="ARBA" id="ARBA00022692"/>
    </source>
</evidence>
<evidence type="ECO:0000259" key="8">
    <source>
        <dbReference type="PROSITE" id="PS50928"/>
    </source>
</evidence>
<dbReference type="PROSITE" id="PS50928">
    <property type="entry name" value="ABC_TM1"/>
    <property type="match status" value="1"/>
</dbReference>
<feature type="transmembrane region" description="Helical" evidence="7">
    <location>
        <begin position="115"/>
        <end position="138"/>
    </location>
</feature>
<name>A0A0F9KLJ4_9ZZZZ</name>
<dbReference type="AlphaFoldDB" id="A0A0F9KLJ4"/>
<keyword evidence="5 7" id="KW-1133">Transmembrane helix</keyword>
<dbReference type="InterPro" id="IPR035906">
    <property type="entry name" value="MetI-like_sf"/>
</dbReference>
<evidence type="ECO:0000256" key="7">
    <source>
        <dbReference type="SAM" id="Phobius"/>
    </source>
</evidence>
<evidence type="ECO:0000256" key="3">
    <source>
        <dbReference type="ARBA" id="ARBA00022475"/>
    </source>
</evidence>
<dbReference type="GO" id="GO:0005886">
    <property type="term" value="C:plasma membrane"/>
    <property type="evidence" value="ECO:0007669"/>
    <property type="project" value="UniProtKB-SubCell"/>
</dbReference>
<comment type="subcellular location">
    <subcellularLocation>
        <location evidence="1">Cell membrane</location>
        <topology evidence="1">Multi-pass membrane protein</topology>
    </subcellularLocation>
</comment>
<sequence length="306" mass="34915">MENNGIVSVAKKRKPFNLFILVVALSVLIYYGLVGIWPFFYNIFLSFRKTDLITVNKFVGLRNYKFMINDPIFWKSLWHNFYYLGVMVSLGIVSSLIISALIYRTKGVMRKVYTAMFFAPVVTSMVAIALVWTLLYFPKIGFFAVVLSKLFGIDPGRLTFLEQTTTALLSIIIMDVWRDTGIRTVIFLAGMDEIPDSLYESARIDGASQMRQFFRITIPLLTPQLVFIAAIYSINAIRVYVQIYMMTGSPPGGPANSTMVLTLHMYLSAFYGMRFGYGATISIVMFVILFGMVLLELKAFQQKWEY</sequence>
<reference evidence="9" key="1">
    <citation type="journal article" date="2015" name="Nature">
        <title>Complex archaea that bridge the gap between prokaryotes and eukaryotes.</title>
        <authorList>
            <person name="Spang A."/>
            <person name="Saw J.H."/>
            <person name="Jorgensen S.L."/>
            <person name="Zaremba-Niedzwiedzka K."/>
            <person name="Martijn J."/>
            <person name="Lind A.E."/>
            <person name="van Eijk R."/>
            <person name="Schleper C."/>
            <person name="Guy L."/>
            <person name="Ettema T.J."/>
        </authorList>
    </citation>
    <scope>NUCLEOTIDE SEQUENCE</scope>
</reference>
<keyword evidence="6 7" id="KW-0472">Membrane</keyword>
<evidence type="ECO:0000256" key="1">
    <source>
        <dbReference type="ARBA" id="ARBA00004651"/>
    </source>
</evidence>
<dbReference type="GO" id="GO:0055085">
    <property type="term" value="P:transmembrane transport"/>
    <property type="evidence" value="ECO:0007669"/>
    <property type="project" value="InterPro"/>
</dbReference>
<dbReference type="Gene3D" id="1.10.3720.10">
    <property type="entry name" value="MetI-like"/>
    <property type="match status" value="1"/>
</dbReference>
<evidence type="ECO:0000256" key="5">
    <source>
        <dbReference type="ARBA" id="ARBA00022989"/>
    </source>
</evidence>
<proteinExistence type="predicted"/>